<evidence type="ECO:0000313" key="3">
    <source>
        <dbReference type="EMBL" id="OBJ58616.1"/>
    </source>
</evidence>
<dbReference type="EMBL" id="LZLG01000106">
    <property type="protein sequence ID" value="OBJ58616.1"/>
    <property type="molecule type" value="Genomic_DNA"/>
</dbReference>
<name>A0A853LX57_9MYCO</name>
<keyword evidence="2" id="KW-1133">Transmembrane helix</keyword>
<proteinExistence type="predicted"/>
<dbReference type="AlphaFoldDB" id="A0A853LX57"/>
<protein>
    <submittedName>
        <fullName evidence="3">Uncharacterized protein</fullName>
    </submittedName>
</protein>
<dbReference type="Proteomes" id="UP000093894">
    <property type="component" value="Unassembled WGS sequence"/>
</dbReference>
<feature type="transmembrane region" description="Helical" evidence="2">
    <location>
        <begin position="12"/>
        <end position="40"/>
    </location>
</feature>
<accession>A0A853LX57</accession>
<reference evidence="3 4" key="1">
    <citation type="submission" date="2016-06" db="EMBL/GenBank/DDBJ databases">
        <authorList>
            <person name="Sutton G."/>
            <person name="Brinkac L."/>
            <person name="Sanka R."/>
            <person name="Adams M."/>
            <person name="Lau E."/>
            <person name="Garcia-Basteiro A."/>
            <person name="Lopez-Varela E."/>
            <person name="Palencia S."/>
        </authorList>
    </citation>
    <scope>NUCLEOTIDE SEQUENCE [LARGE SCALE GENOMIC DNA]</scope>
    <source>
        <strain evidence="3 4">1164983.0</strain>
    </source>
</reference>
<evidence type="ECO:0000256" key="2">
    <source>
        <dbReference type="SAM" id="Phobius"/>
    </source>
</evidence>
<keyword evidence="2" id="KW-0812">Transmembrane</keyword>
<organism evidence="3 4">
    <name type="scientific">Mycobacterium colombiense</name>
    <dbReference type="NCBI Taxonomy" id="339268"/>
    <lineage>
        <taxon>Bacteria</taxon>
        <taxon>Bacillati</taxon>
        <taxon>Actinomycetota</taxon>
        <taxon>Actinomycetes</taxon>
        <taxon>Mycobacteriales</taxon>
        <taxon>Mycobacteriaceae</taxon>
        <taxon>Mycobacterium</taxon>
        <taxon>Mycobacterium avium complex (MAC)</taxon>
    </lineage>
</organism>
<sequence length="122" mass="12719">MRLLRGLPGAVLWILAAVLGLVGVLLCATIILLPLGIPLVKIAGRLFCRSVRLMLPHGLAHPVDDLTKQADKDARSVSSAVSEAADHATKKGRKLGTAASDTLGGAAKKGRKVARKQAKNLA</sequence>
<comment type="caution">
    <text evidence="3">The sequence shown here is derived from an EMBL/GenBank/DDBJ whole genome shotgun (WGS) entry which is preliminary data.</text>
</comment>
<feature type="region of interest" description="Disordered" evidence="1">
    <location>
        <begin position="70"/>
        <end position="122"/>
    </location>
</feature>
<gene>
    <name evidence="3" type="ORF">A5628_13580</name>
</gene>
<evidence type="ECO:0000256" key="1">
    <source>
        <dbReference type="SAM" id="MobiDB-lite"/>
    </source>
</evidence>
<keyword evidence="2" id="KW-0472">Membrane</keyword>
<evidence type="ECO:0000313" key="4">
    <source>
        <dbReference type="Proteomes" id="UP000093894"/>
    </source>
</evidence>
<feature type="compositionally biased region" description="Basic residues" evidence="1">
    <location>
        <begin position="108"/>
        <end position="122"/>
    </location>
</feature>